<comment type="similarity">
    <text evidence="1">Belongs to the alpha-carbonic anhydrase family.</text>
</comment>
<comment type="caution">
    <text evidence="3">The sequence shown here is derived from an EMBL/GenBank/DDBJ whole genome shotgun (WGS) entry which is preliminary data.</text>
</comment>
<feature type="non-terminal residue" evidence="3">
    <location>
        <position position="121"/>
    </location>
</feature>
<gene>
    <name evidence="3" type="ORF">MNOR_LOCUS11456</name>
</gene>
<evidence type="ECO:0000313" key="4">
    <source>
        <dbReference type="Proteomes" id="UP001497623"/>
    </source>
</evidence>
<dbReference type="Gene3D" id="3.10.200.10">
    <property type="entry name" value="Alpha carbonic anhydrase"/>
    <property type="match status" value="1"/>
</dbReference>
<dbReference type="GO" id="GO:0008270">
    <property type="term" value="F:zinc ion binding"/>
    <property type="evidence" value="ECO:0007669"/>
    <property type="project" value="InterPro"/>
</dbReference>
<dbReference type="SUPFAM" id="SSF51069">
    <property type="entry name" value="Carbonic anhydrase"/>
    <property type="match status" value="1"/>
</dbReference>
<evidence type="ECO:0000259" key="2">
    <source>
        <dbReference type="PROSITE" id="PS51144"/>
    </source>
</evidence>
<evidence type="ECO:0000313" key="3">
    <source>
        <dbReference type="EMBL" id="CAL4081049.1"/>
    </source>
</evidence>
<dbReference type="SMART" id="SM01057">
    <property type="entry name" value="Carb_anhydrase"/>
    <property type="match status" value="1"/>
</dbReference>
<accession>A0AAV2QGN1</accession>
<dbReference type="GO" id="GO:0004089">
    <property type="term" value="F:carbonate dehydratase activity"/>
    <property type="evidence" value="ECO:0007669"/>
    <property type="project" value="InterPro"/>
</dbReference>
<organism evidence="3 4">
    <name type="scientific">Meganyctiphanes norvegica</name>
    <name type="common">Northern krill</name>
    <name type="synonym">Thysanopoda norvegica</name>
    <dbReference type="NCBI Taxonomy" id="48144"/>
    <lineage>
        <taxon>Eukaryota</taxon>
        <taxon>Metazoa</taxon>
        <taxon>Ecdysozoa</taxon>
        <taxon>Arthropoda</taxon>
        <taxon>Crustacea</taxon>
        <taxon>Multicrustacea</taxon>
        <taxon>Malacostraca</taxon>
        <taxon>Eumalacostraca</taxon>
        <taxon>Eucarida</taxon>
        <taxon>Euphausiacea</taxon>
        <taxon>Euphausiidae</taxon>
        <taxon>Meganyctiphanes</taxon>
    </lineage>
</organism>
<dbReference type="EMBL" id="CAXKWB010006029">
    <property type="protein sequence ID" value="CAL4081049.1"/>
    <property type="molecule type" value="Genomic_DNA"/>
</dbReference>
<feature type="non-terminal residue" evidence="3">
    <location>
        <position position="1"/>
    </location>
</feature>
<dbReference type="PANTHER" id="PTHR18952">
    <property type="entry name" value="CARBONIC ANHYDRASE"/>
    <property type="match status" value="1"/>
</dbReference>
<evidence type="ECO:0000256" key="1">
    <source>
        <dbReference type="ARBA" id="ARBA00010718"/>
    </source>
</evidence>
<proteinExistence type="inferred from homology"/>
<dbReference type="AlphaFoldDB" id="A0AAV2QGN1"/>
<reference evidence="3 4" key="1">
    <citation type="submission" date="2024-05" db="EMBL/GenBank/DDBJ databases">
        <authorList>
            <person name="Wallberg A."/>
        </authorList>
    </citation>
    <scope>NUCLEOTIDE SEQUENCE [LARGE SCALE GENOMIC DNA]</scope>
</reference>
<dbReference type="PROSITE" id="PS51144">
    <property type="entry name" value="ALPHA_CA_2"/>
    <property type="match status" value="1"/>
</dbReference>
<protein>
    <recommendedName>
        <fullName evidence="2">Alpha-carbonic anhydrase domain-containing protein</fullName>
    </recommendedName>
</protein>
<name>A0AAV2QGN1_MEGNR</name>
<dbReference type="Proteomes" id="UP001497623">
    <property type="component" value="Unassembled WGS sequence"/>
</dbReference>
<dbReference type="InterPro" id="IPR036398">
    <property type="entry name" value="CA_dom_sf"/>
</dbReference>
<dbReference type="GO" id="GO:0006730">
    <property type="term" value="P:one-carbon metabolic process"/>
    <property type="evidence" value="ECO:0007669"/>
    <property type="project" value="TreeGrafter"/>
</dbReference>
<dbReference type="InterPro" id="IPR023561">
    <property type="entry name" value="Carbonic_anhydrase_a-class"/>
</dbReference>
<sequence>IEIYGYNSQLYNNYSEASSKSNGLVAISVMIQLSQKSSRGLSQLTSNMHRIRYSGSQASLGLVSIVELLPSTVYYITYEGSLTHPPCSETVTWIIINKPLYINMHQLKILRTLNQGTQSIP</sequence>
<feature type="domain" description="Alpha-carbonic anhydrase" evidence="2">
    <location>
        <begin position="1"/>
        <end position="121"/>
    </location>
</feature>
<dbReference type="InterPro" id="IPR001148">
    <property type="entry name" value="CA_dom"/>
</dbReference>
<dbReference type="PANTHER" id="PTHR18952:SF208">
    <property type="entry name" value="CARBONIC ANHYDRASE XA-RELATED"/>
    <property type="match status" value="1"/>
</dbReference>
<dbReference type="Pfam" id="PF00194">
    <property type="entry name" value="Carb_anhydrase"/>
    <property type="match status" value="1"/>
</dbReference>
<keyword evidence="4" id="KW-1185">Reference proteome</keyword>